<sequence length="144" mass="16547">MCKIVLRPVKLCRLAVAGDRGCPCLDAETGRVRPYNAASWVLDAVECCGTHSGPCRTCPAVDEPGNFLAEIDVSGLCRRCVERVQHPLWAVWRRGTAGGDCWVAERQRRLSWQYWWRRRREWERRGTRRRTVAGGFRLRGGYVE</sequence>
<evidence type="ECO:0000313" key="2">
    <source>
        <dbReference type="Proteomes" id="UP000008181"/>
    </source>
</evidence>
<reference evidence="1 2" key="1">
    <citation type="journal article" date="2011" name="Nat. Biotechnol.">
        <title>Comparative genomic analysis of the thermophilic biomass-degrading fungi Myceliophthora thermophila and Thielavia terrestris.</title>
        <authorList>
            <person name="Berka R.M."/>
            <person name="Grigoriev I.V."/>
            <person name="Otillar R."/>
            <person name="Salamov A."/>
            <person name="Grimwood J."/>
            <person name="Reid I."/>
            <person name="Ishmael N."/>
            <person name="John T."/>
            <person name="Darmond C."/>
            <person name="Moisan M.-C."/>
            <person name="Henrissat B."/>
            <person name="Coutinho P.M."/>
            <person name="Lombard V."/>
            <person name="Natvig D.O."/>
            <person name="Lindquist E."/>
            <person name="Schmutz J."/>
            <person name="Lucas S."/>
            <person name="Harris P."/>
            <person name="Powlowski J."/>
            <person name="Bellemare A."/>
            <person name="Taylor D."/>
            <person name="Butler G."/>
            <person name="de Vries R.P."/>
            <person name="Allijn I.E."/>
            <person name="van den Brink J."/>
            <person name="Ushinsky S."/>
            <person name="Storms R."/>
            <person name="Powell A.J."/>
            <person name="Paulsen I.T."/>
            <person name="Elbourne L.D.H."/>
            <person name="Baker S.E."/>
            <person name="Magnuson J."/>
            <person name="LaBoissiere S."/>
            <person name="Clutterbuck A.J."/>
            <person name="Martinez D."/>
            <person name="Wogulis M."/>
            <person name="de Leon A.L."/>
            <person name="Rey M.W."/>
            <person name="Tsang A."/>
        </authorList>
    </citation>
    <scope>NUCLEOTIDE SEQUENCE [LARGE SCALE GENOMIC DNA]</scope>
    <source>
        <strain evidence="2">ATCC 38088 / NRRL 8126</strain>
    </source>
</reference>
<dbReference type="AlphaFoldDB" id="G2R9R7"/>
<dbReference type="RefSeq" id="XP_003655091.1">
    <property type="nucleotide sequence ID" value="XM_003655043.1"/>
</dbReference>
<organism evidence="1 2">
    <name type="scientific">Thermothielavioides terrestris (strain ATCC 38088 / NRRL 8126)</name>
    <name type="common">Thielavia terrestris</name>
    <dbReference type="NCBI Taxonomy" id="578455"/>
    <lineage>
        <taxon>Eukaryota</taxon>
        <taxon>Fungi</taxon>
        <taxon>Dikarya</taxon>
        <taxon>Ascomycota</taxon>
        <taxon>Pezizomycotina</taxon>
        <taxon>Sordariomycetes</taxon>
        <taxon>Sordariomycetidae</taxon>
        <taxon>Sordariales</taxon>
        <taxon>Chaetomiaceae</taxon>
        <taxon>Thermothielavioides</taxon>
        <taxon>Thermothielavioides terrestris</taxon>
    </lineage>
</organism>
<dbReference type="Proteomes" id="UP000008181">
    <property type="component" value="Chromosome 4"/>
</dbReference>
<protein>
    <submittedName>
        <fullName evidence="1">Uncharacterized protein</fullName>
    </submittedName>
</protein>
<dbReference type="HOGENOM" id="CLU_1797791_0_0_1"/>
<name>G2R9R7_THETT</name>
<evidence type="ECO:0000313" key="1">
    <source>
        <dbReference type="EMBL" id="AEO68755.1"/>
    </source>
</evidence>
<dbReference type="EMBL" id="CP003012">
    <property type="protein sequence ID" value="AEO68755.1"/>
    <property type="molecule type" value="Genomic_DNA"/>
</dbReference>
<proteinExistence type="predicted"/>
<keyword evidence="2" id="KW-1185">Reference proteome</keyword>
<dbReference type="GeneID" id="11520304"/>
<gene>
    <name evidence="1" type="ORF">THITE_113486</name>
</gene>
<accession>G2R9R7</accession>
<dbReference type="KEGG" id="ttt:THITE_113486"/>